<feature type="region of interest" description="Disordered" evidence="2">
    <location>
        <begin position="116"/>
        <end position="152"/>
    </location>
</feature>
<keyword evidence="1" id="KW-0539">Nucleus</keyword>
<comment type="subcellular location">
    <subcellularLocation>
        <location evidence="1">Nucleus</location>
    </subcellularLocation>
</comment>
<evidence type="ECO:0000259" key="4">
    <source>
        <dbReference type="PROSITE" id="PS51031"/>
    </source>
</evidence>
<dbReference type="InterPro" id="IPR006578">
    <property type="entry name" value="MADF-dom"/>
</dbReference>
<dbReference type="GO" id="GO:0005667">
    <property type="term" value="C:transcription regulator complex"/>
    <property type="evidence" value="ECO:0007669"/>
    <property type="project" value="TreeGrafter"/>
</dbReference>
<dbReference type="GO" id="GO:0003677">
    <property type="term" value="F:DNA binding"/>
    <property type="evidence" value="ECO:0007669"/>
    <property type="project" value="InterPro"/>
</dbReference>
<feature type="domain" description="MADF" evidence="3">
    <location>
        <begin position="8"/>
        <end position="110"/>
    </location>
</feature>
<dbReference type="PANTHER" id="PTHR12243:SF69">
    <property type="entry name" value="SI:CH73-59F11.3"/>
    <property type="match status" value="1"/>
</dbReference>
<dbReference type="Pfam" id="PF02944">
    <property type="entry name" value="BESS"/>
    <property type="match status" value="1"/>
</dbReference>
<evidence type="ECO:0008006" key="7">
    <source>
        <dbReference type="Google" id="ProtNLM"/>
    </source>
</evidence>
<accession>A0AAN7V9E5</accession>
<feature type="domain" description="BESS" evidence="4">
    <location>
        <begin position="174"/>
        <end position="213"/>
    </location>
</feature>
<dbReference type="GO" id="GO:0005634">
    <property type="term" value="C:nucleus"/>
    <property type="evidence" value="ECO:0007669"/>
    <property type="project" value="UniProtKB-SubCell"/>
</dbReference>
<name>A0AAN7V9E5_9COLE</name>
<evidence type="ECO:0000313" key="5">
    <source>
        <dbReference type="EMBL" id="KAK5642703.1"/>
    </source>
</evidence>
<dbReference type="PROSITE" id="PS51031">
    <property type="entry name" value="BESS"/>
    <property type="match status" value="1"/>
</dbReference>
<keyword evidence="6" id="KW-1185">Reference proteome</keyword>
<dbReference type="Proteomes" id="UP001329430">
    <property type="component" value="Chromosome 6"/>
</dbReference>
<evidence type="ECO:0000313" key="6">
    <source>
        <dbReference type="Proteomes" id="UP001329430"/>
    </source>
</evidence>
<organism evidence="5 6">
    <name type="scientific">Pyrocoelia pectoralis</name>
    <dbReference type="NCBI Taxonomy" id="417401"/>
    <lineage>
        <taxon>Eukaryota</taxon>
        <taxon>Metazoa</taxon>
        <taxon>Ecdysozoa</taxon>
        <taxon>Arthropoda</taxon>
        <taxon>Hexapoda</taxon>
        <taxon>Insecta</taxon>
        <taxon>Pterygota</taxon>
        <taxon>Neoptera</taxon>
        <taxon>Endopterygota</taxon>
        <taxon>Coleoptera</taxon>
        <taxon>Polyphaga</taxon>
        <taxon>Elateriformia</taxon>
        <taxon>Elateroidea</taxon>
        <taxon>Lampyridae</taxon>
        <taxon>Lampyrinae</taxon>
        <taxon>Pyrocoelia</taxon>
    </lineage>
</organism>
<dbReference type="AlphaFoldDB" id="A0AAN7V9E5"/>
<proteinExistence type="predicted"/>
<feature type="compositionally biased region" description="Basic and acidic residues" evidence="2">
    <location>
        <begin position="128"/>
        <end position="137"/>
    </location>
</feature>
<dbReference type="EMBL" id="JAVRBK010000006">
    <property type="protein sequence ID" value="KAK5642703.1"/>
    <property type="molecule type" value="Genomic_DNA"/>
</dbReference>
<sequence length="280" mass="32139">MDAFDTDTFISEIKNYCCIWDYKCESYSNKIEKNNAWADICRKFTTNFEEKSVKEKNDIAKALQRKWKTLRDGFNREVKKNKSTKSGSAASAKRQYVFFHQLSFLLPLVEARAETTNSLTDTASQNNEDEKNSEPPKSHPQKLKRKSVQSSEDKLIETLPQRIAKKINNGNEDSDDDKYFLLSLHNDLKHIPEELKLDAKAEILGVLKKFKAIASPISTQFSFTSIPRNPYHHTNHPLYYDTNLMQIPPSPINHPSTSGQIRLISPQDSARSNSSFEDVF</sequence>
<dbReference type="PROSITE" id="PS51029">
    <property type="entry name" value="MADF"/>
    <property type="match status" value="1"/>
</dbReference>
<evidence type="ECO:0000256" key="2">
    <source>
        <dbReference type="SAM" id="MobiDB-lite"/>
    </source>
</evidence>
<feature type="region of interest" description="Disordered" evidence="2">
    <location>
        <begin position="253"/>
        <end position="280"/>
    </location>
</feature>
<evidence type="ECO:0000259" key="3">
    <source>
        <dbReference type="PROSITE" id="PS51029"/>
    </source>
</evidence>
<dbReference type="Pfam" id="PF10545">
    <property type="entry name" value="MADF_DNA_bdg"/>
    <property type="match status" value="1"/>
</dbReference>
<protein>
    <recommendedName>
        <fullName evidence="7">MADF domain-containing protein</fullName>
    </recommendedName>
</protein>
<gene>
    <name evidence="5" type="ORF">RI129_008870</name>
</gene>
<dbReference type="InterPro" id="IPR004210">
    <property type="entry name" value="BESS_motif"/>
</dbReference>
<comment type="caution">
    <text evidence="5">The sequence shown here is derived from an EMBL/GenBank/DDBJ whole genome shotgun (WGS) entry which is preliminary data.</text>
</comment>
<feature type="compositionally biased region" description="Polar residues" evidence="2">
    <location>
        <begin position="116"/>
        <end position="126"/>
    </location>
</feature>
<evidence type="ECO:0000256" key="1">
    <source>
        <dbReference type="PROSITE-ProRule" id="PRU00371"/>
    </source>
</evidence>
<dbReference type="PANTHER" id="PTHR12243">
    <property type="entry name" value="MADF DOMAIN TRANSCRIPTION FACTOR"/>
    <property type="match status" value="1"/>
</dbReference>
<dbReference type="InterPro" id="IPR039353">
    <property type="entry name" value="TF_Adf1"/>
</dbReference>
<reference evidence="5 6" key="1">
    <citation type="journal article" date="2024" name="Insects">
        <title>An Improved Chromosome-Level Genome Assembly of the Firefly Pyrocoelia pectoralis.</title>
        <authorList>
            <person name="Fu X."/>
            <person name="Meyer-Rochow V.B."/>
            <person name="Ballantyne L."/>
            <person name="Zhu X."/>
        </authorList>
    </citation>
    <scope>NUCLEOTIDE SEQUENCE [LARGE SCALE GENOMIC DNA]</scope>
    <source>
        <strain evidence="5">XCY_ONT2</strain>
    </source>
</reference>
<dbReference type="GO" id="GO:0006357">
    <property type="term" value="P:regulation of transcription by RNA polymerase II"/>
    <property type="evidence" value="ECO:0007669"/>
    <property type="project" value="TreeGrafter"/>
</dbReference>
<dbReference type="SMART" id="SM00595">
    <property type="entry name" value="MADF"/>
    <property type="match status" value="1"/>
</dbReference>